<gene>
    <name evidence="1" type="ORF">SFCCH060_3095</name>
</gene>
<protein>
    <submittedName>
        <fullName evidence="1">tRNA (Adenine-N(6)-)-methyltransferase domain protein</fullName>
        <ecNumber evidence="1">2.1.1.55</ecNumber>
    </submittedName>
</protein>
<reference evidence="1 2" key="1">
    <citation type="submission" date="2012-03" db="EMBL/GenBank/DDBJ databases">
        <authorList>
            <person name="Rasko D."/>
            <person name="Redman J."/>
            <person name="Daugherty S.C."/>
            <person name="Tallon L."/>
            <person name="Sadzewicz L."/>
            <person name="Jones K."/>
            <person name="Santana-Cruz I."/>
            <person name="Liu X."/>
        </authorList>
    </citation>
    <scope>NUCLEOTIDE SEQUENCE [LARGE SCALE GENOMIC DNA]</scope>
    <source>
        <strain evidence="1 2">CCH060</strain>
    </source>
</reference>
<keyword evidence="1" id="KW-0489">Methyltransferase</keyword>
<evidence type="ECO:0000313" key="1">
    <source>
        <dbReference type="EMBL" id="EIQ08744.1"/>
    </source>
</evidence>
<dbReference type="Proteomes" id="UP000005406">
    <property type="component" value="Unassembled WGS sequence"/>
</dbReference>
<keyword evidence="1" id="KW-0808">Transferase</keyword>
<dbReference type="GO" id="GO:0032259">
    <property type="term" value="P:methylation"/>
    <property type="evidence" value="ECO:0007669"/>
    <property type="project" value="UniProtKB-KW"/>
</dbReference>
<dbReference type="EC" id="2.1.1.55" evidence="1"/>
<evidence type="ECO:0000313" key="2">
    <source>
        <dbReference type="Proteomes" id="UP000005406"/>
    </source>
</evidence>
<sequence length="51" mass="5991">MYGYRFSGIVLTRCYRRFSCKVLFSCHSLHPCFVVMDLLLNSFLLLTIAVR</sequence>
<comment type="caution">
    <text evidence="1">The sequence shown here is derived from an EMBL/GenBank/DDBJ whole genome shotgun (WGS) entry which is preliminary data.</text>
</comment>
<proteinExistence type="predicted"/>
<dbReference type="EMBL" id="AKMW01000059">
    <property type="protein sequence ID" value="EIQ08744.1"/>
    <property type="molecule type" value="Genomic_DNA"/>
</dbReference>
<organism evidence="1 2">
    <name type="scientific">Shigella flexneri CCH060</name>
    <dbReference type="NCBI Taxonomy" id="754091"/>
    <lineage>
        <taxon>Bacteria</taxon>
        <taxon>Pseudomonadati</taxon>
        <taxon>Pseudomonadota</taxon>
        <taxon>Gammaproteobacteria</taxon>
        <taxon>Enterobacterales</taxon>
        <taxon>Enterobacteriaceae</taxon>
        <taxon>Shigella</taxon>
    </lineage>
</organism>
<accession>A0A6N3QYT0</accession>
<dbReference type="GO" id="GO:0016430">
    <property type="term" value="F:tRNA (adenine-N6)-methyltransferase activity"/>
    <property type="evidence" value="ECO:0007669"/>
    <property type="project" value="UniProtKB-EC"/>
</dbReference>
<name>A0A6N3QYT0_SHIFL</name>
<dbReference type="AlphaFoldDB" id="A0A6N3QYT0"/>